<dbReference type="InterPro" id="IPR025645">
    <property type="entry name" value="DUF4349"/>
</dbReference>
<keyword evidence="3" id="KW-1133">Transmembrane helix</keyword>
<feature type="transmembrane region" description="Helical" evidence="3">
    <location>
        <begin position="48"/>
        <end position="66"/>
    </location>
</feature>
<feature type="region of interest" description="Disordered" evidence="2">
    <location>
        <begin position="1"/>
        <end position="20"/>
    </location>
</feature>
<proteinExistence type="predicted"/>
<keyword evidence="6" id="KW-1185">Reference proteome</keyword>
<evidence type="ECO:0000256" key="1">
    <source>
        <dbReference type="SAM" id="Coils"/>
    </source>
</evidence>
<protein>
    <recommendedName>
        <fullName evidence="4">DUF4349 domain-containing protein</fullName>
    </recommendedName>
</protein>
<gene>
    <name evidence="5" type="ORF">GCM10009777_28390</name>
</gene>
<evidence type="ECO:0000256" key="2">
    <source>
        <dbReference type="SAM" id="MobiDB-lite"/>
    </source>
</evidence>
<comment type="caution">
    <text evidence="5">The sequence shown here is derived from an EMBL/GenBank/DDBJ whole genome shotgun (WGS) entry which is preliminary data.</text>
</comment>
<sequence length="387" mass="39597">MNTQEHADATTSAPLPELTDERIDAIESAVFADISRDRTAQRARRGRWWIGGAAAAAVIVVAAVIAPSVGNLVGGGGAGGGSEESAVAPDAPAVAPDAGGGSDSSESSDLTSGGKGAAGAADQSASDRDIITTASATVIVADIPEAVATIGDAAEARDGYVESMSIGQAGEVMPIDPDTGIAYDSTMPYPYTPDGGWITVRVPADELTGMVRELSALGEVTASSVNRQDVTEQTVDLRARVEASQTSVDRLTELMTQATSVTDLLAAEAALAERQATLESYQAQLESLEGMVEMSSLTVTLQPVTETVEADPAGFSDGLVAGWNGLVATLNGIVVALGFLIPWLLVIGIAGLIVWGIIRLVRRRKTPRTPAASPVAAEGADEADPTD</sequence>
<feature type="transmembrane region" description="Helical" evidence="3">
    <location>
        <begin position="333"/>
        <end position="358"/>
    </location>
</feature>
<feature type="compositionally biased region" description="Low complexity" evidence="2">
    <location>
        <begin position="83"/>
        <end position="108"/>
    </location>
</feature>
<evidence type="ECO:0000313" key="6">
    <source>
        <dbReference type="Proteomes" id="UP001500326"/>
    </source>
</evidence>
<organism evidence="5 6">
    <name type="scientific">Microbacterium pumilum</name>
    <dbReference type="NCBI Taxonomy" id="344165"/>
    <lineage>
        <taxon>Bacteria</taxon>
        <taxon>Bacillati</taxon>
        <taxon>Actinomycetota</taxon>
        <taxon>Actinomycetes</taxon>
        <taxon>Micrococcales</taxon>
        <taxon>Microbacteriaceae</taxon>
        <taxon>Microbacterium</taxon>
    </lineage>
</organism>
<keyword evidence="1" id="KW-0175">Coiled coil</keyword>
<dbReference type="RefSeq" id="WP_344063535.1">
    <property type="nucleotide sequence ID" value="NZ_BAAAOH010000001.1"/>
</dbReference>
<evidence type="ECO:0000259" key="4">
    <source>
        <dbReference type="Pfam" id="PF14257"/>
    </source>
</evidence>
<evidence type="ECO:0000256" key="3">
    <source>
        <dbReference type="SAM" id="Phobius"/>
    </source>
</evidence>
<name>A0ABP5E7C6_9MICO</name>
<feature type="domain" description="DUF4349" evidence="4">
    <location>
        <begin position="128"/>
        <end position="355"/>
    </location>
</feature>
<feature type="coiled-coil region" evidence="1">
    <location>
        <begin position="264"/>
        <end position="291"/>
    </location>
</feature>
<keyword evidence="3" id="KW-0472">Membrane</keyword>
<dbReference type="Proteomes" id="UP001500326">
    <property type="component" value="Unassembled WGS sequence"/>
</dbReference>
<evidence type="ECO:0000313" key="5">
    <source>
        <dbReference type="EMBL" id="GAA1991337.1"/>
    </source>
</evidence>
<feature type="region of interest" description="Disordered" evidence="2">
    <location>
        <begin position="76"/>
        <end position="126"/>
    </location>
</feature>
<keyword evidence="3" id="KW-0812">Transmembrane</keyword>
<dbReference type="EMBL" id="BAAAOH010000001">
    <property type="protein sequence ID" value="GAA1991337.1"/>
    <property type="molecule type" value="Genomic_DNA"/>
</dbReference>
<dbReference type="Pfam" id="PF14257">
    <property type="entry name" value="DUF4349"/>
    <property type="match status" value="1"/>
</dbReference>
<reference evidence="6" key="1">
    <citation type="journal article" date="2019" name="Int. J. Syst. Evol. Microbiol.">
        <title>The Global Catalogue of Microorganisms (GCM) 10K type strain sequencing project: providing services to taxonomists for standard genome sequencing and annotation.</title>
        <authorList>
            <consortium name="The Broad Institute Genomics Platform"/>
            <consortium name="The Broad Institute Genome Sequencing Center for Infectious Disease"/>
            <person name="Wu L."/>
            <person name="Ma J."/>
        </authorList>
    </citation>
    <scope>NUCLEOTIDE SEQUENCE [LARGE SCALE GENOMIC DNA]</scope>
    <source>
        <strain evidence="6">JCM 14902</strain>
    </source>
</reference>
<accession>A0ABP5E7C6</accession>